<evidence type="ECO:0000256" key="1">
    <source>
        <dbReference type="ARBA" id="ARBA00004254"/>
    </source>
</evidence>
<dbReference type="SUPFAM" id="SSF49562">
    <property type="entry name" value="C2 domain (Calcium/lipid-binding domain, CaLB)"/>
    <property type="match status" value="2"/>
</dbReference>
<evidence type="ECO:0000256" key="9">
    <source>
        <dbReference type="ARBA" id="ARBA00023018"/>
    </source>
</evidence>
<dbReference type="GO" id="GO:0030276">
    <property type="term" value="F:clathrin binding"/>
    <property type="evidence" value="ECO:0007669"/>
    <property type="project" value="TreeGrafter"/>
</dbReference>
<comment type="subcellular location">
    <subcellularLocation>
        <location evidence="2">Cytoplasmic vesicle</location>
        <location evidence="2">Secretory vesicle</location>
        <location evidence="2">Chromaffin granule membrane</location>
        <topology evidence="2">Single-pass membrane protein</topology>
    </subcellularLocation>
    <subcellularLocation>
        <location evidence="1 12">Cytoplasmic vesicle</location>
        <location evidence="1 12">Secretory vesicle</location>
        <location evidence="1 12">Synaptic vesicle membrane</location>
        <topology evidence="1 12">Single-pass membrane protein</topology>
    </subcellularLocation>
</comment>
<evidence type="ECO:0000313" key="16">
    <source>
        <dbReference type="Proteomes" id="UP000646548"/>
    </source>
</evidence>
<evidence type="ECO:0000256" key="10">
    <source>
        <dbReference type="ARBA" id="ARBA00023136"/>
    </source>
</evidence>
<dbReference type="PANTHER" id="PTHR10024">
    <property type="entry name" value="SYNAPTOTAGMIN"/>
    <property type="match status" value="1"/>
</dbReference>
<evidence type="ECO:0000256" key="4">
    <source>
        <dbReference type="ARBA" id="ARBA00022692"/>
    </source>
</evidence>
<evidence type="ECO:0000256" key="11">
    <source>
        <dbReference type="ARBA" id="ARBA00023329"/>
    </source>
</evidence>
<evidence type="ECO:0000259" key="14">
    <source>
        <dbReference type="PROSITE" id="PS50004"/>
    </source>
</evidence>
<dbReference type="PANTHER" id="PTHR10024:SF223">
    <property type="entry name" value="SYNAPTOTAGMIN-2"/>
    <property type="match status" value="1"/>
</dbReference>
<feature type="compositionally biased region" description="Acidic residues" evidence="13">
    <location>
        <begin position="130"/>
        <end position="150"/>
    </location>
</feature>
<dbReference type="FunFam" id="2.60.40.150:FF:000016">
    <property type="entry name" value="Synaptotagmin 1"/>
    <property type="match status" value="1"/>
</dbReference>
<feature type="domain" description="C2" evidence="14">
    <location>
        <begin position="285"/>
        <end position="418"/>
    </location>
</feature>
<dbReference type="Proteomes" id="UP000646548">
    <property type="component" value="Unassembled WGS sequence"/>
</dbReference>
<evidence type="ECO:0000256" key="12">
    <source>
        <dbReference type="RuleBase" id="RU367154"/>
    </source>
</evidence>
<keyword evidence="4 12" id="KW-0812">Transmembrane</keyword>
<comment type="similarity">
    <text evidence="3 12">Belongs to the synaptotagmin family.</text>
</comment>
<keyword evidence="7 12" id="KW-0106">Calcium</keyword>
<dbReference type="CDD" id="cd08385">
    <property type="entry name" value="C2A_Synaptotagmin-1-5-6-9-10"/>
    <property type="match status" value="1"/>
</dbReference>
<evidence type="ECO:0000256" key="6">
    <source>
        <dbReference type="ARBA" id="ARBA00022737"/>
    </source>
</evidence>
<dbReference type="InterPro" id="IPR035892">
    <property type="entry name" value="C2_domain_sf"/>
</dbReference>
<dbReference type="OrthoDB" id="67700at2759"/>
<dbReference type="EMBL" id="WKFB01000207">
    <property type="protein sequence ID" value="KAF6731706.1"/>
    <property type="molecule type" value="Genomic_DNA"/>
</dbReference>
<dbReference type="GO" id="GO:0005886">
    <property type="term" value="C:plasma membrane"/>
    <property type="evidence" value="ECO:0007669"/>
    <property type="project" value="TreeGrafter"/>
</dbReference>
<dbReference type="CDD" id="cd08402">
    <property type="entry name" value="C2B_Synaptotagmin-1"/>
    <property type="match status" value="1"/>
</dbReference>
<protein>
    <recommendedName>
        <fullName evidence="12">Synaptotagmin</fullName>
    </recommendedName>
</protein>
<dbReference type="SMART" id="SM00239">
    <property type="entry name" value="C2"/>
    <property type="match status" value="2"/>
</dbReference>
<dbReference type="GO" id="GO:0030424">
    <property type="term" value="C:axon"/>
    <property type="evidence" value="ECO:0007669"/>
    <property type="project" value="TreeGrafter"/>
</dbReference>
<name>A0A834FEH4_ORYME</name>
<accession>A0A834FEH4</accession>
<feature type="region of interest" description="Disordered" evidence="13">
    <location>
        <begin position="101"/>
        <end position="154"/>
    </location>
</feature>
<dbReference type="GO" id="GO:0031045">
    <property type="term" value="C:dense core granule"/>
    <property type="evidence" value="ECO:0007669"/>
    <property type="project" value="TreeGrafter"/>
</dbReference>
<evidence type="ECO:0000256" key="5">
    <source>
        <dbReference type="ARBA" id="ARBA00022723"/>
    </source>
</evidence>
<comment type="caution">
    <text evidence="15">The sequence shown here is derived from an EMBL/GenBank/DDBJ whole genome shotgun (WGS) entry which is preliminary data.</text>
</comment>
<dbReference type="GO" id="GO:0000149">
    <property type="term" value="F:SNARE binding"/>
    <property type="evidence" value="ECO:0007669"/>
    <property type="project" value="TreeGrafter"/>
</dbReference>
<dbReference type="PRINTS" id="PR00360">
    <property type="entry name" value="C2DOMAIN"/>
</dbReference>
<dbReference type="GO" id="GO:0005509">
    <property type="term" value="F:calcium ion binding"/>
    <property type="evidence" value="ECO:0007669"/>
    <property type="project" value="UniProtKB-UniRule"/>
</dbReference>
<dbReference type="Pfam" id="PF00168">
    <property type="entry name" value="C2"/>
    <property type="match status" value="2"/>
</dbReference>
<keyword evidence="11 12" id="KW-0968">Cytoplasmic vesicle</keyword>
<dbReference type="GO" id="GO:0042584">
    <property type="term" value="C:chromaffin granule membrane"/>
    <property type="evidence" value="ECO:0007669"/>
    <property type="project" value="UniProtKB-SubCell"/>
</dbReference>
<dbReference type="GO" id="GO:0005544">
    <property type="term" value="F:calcium-dependent phospholipid binding"/>
    <property type="evidence" value="ECO:0007669"/>
    <property type="project" value="TreeGrafter"/>
</dbReference>
<sequence length="437" mass="48912">MKFNLFRTPQAVAAEPTSGTTVTMATSPAVVSTTAPDISGSNNTEISKKDMFGEIKDKFFNEIDKIPLPPWALIAIAVVAALLVLTCCFCIIKKCCCKKKKNKKGKKGKDGFNMKNMEGGENSSNNAHQDDDDDEGETGMTEEEKEEEEKEQEKLGKLQYSIDYDFENTKLTVGILQAADLMSMDSGGTSDPYVRVLLLPDKKKKFDTKVHKKTLNPVFNETFVFKVPYEELGGKTLCMSVFDYDRFSKHDVIGEVKLPMNTIDLGRPIEEWRDLESADQEEPEKLGDICISLRYVPTAGKLTVCILEAKNLKKMDACGLSDPYVKIQLLQGGKRLKKKKTTVKKNTLNPYYNESFSFEIPLEQMQKILVAVTVFDYDKIGKNDAIGKIFVGSKATGLGLKHWSDMLSNPRRPIAQWHVLQPEEDIDGQLAALFAKK</sequence>
<dbReference type="GO" id="GO:0048791">
    <property type="term" value="P:calcium ion-regulated exocytosis of neurotransmitter"/>
    <property type="evidence" value="ECO:0007669"/>
    <property type="project" value="TreeGrafter"/>
</dbReference>
<keyword evidence="8 12" id="KW-1133">Transmembrane helix</keyword>
<keyword evidence="9 12" id="KW-0770">Synapse</keyword>
<dbReference type="GO" id="GO:0030672">
    <property type="term" value="C:synaptic vesicle membrane"/>
    <property type="evidence" value="ECO:0007669"/>
    <property type="project" value="UniProtKB-SubCell"/>
</dbReference>
<proteinExistence type="inferred from homology"/>
<dbReference type="FunFam" id="2.60.40.150:FF:000007">
    <property type="entry name" value="Synaptotagmin 1"/>
    <property type="match status" value="1"/>
</dbReference>
<evidence type="ECO:0000256" key="3">
    <source>
        <dbReference type="ARBA" id="ARBA00006996"/>
    </source>
</evidence>
<keyword evidence="5 12" id="KW-0479">Metal-binding</keyword>
<dbReference type="InterPro" id="IPR001565">
    <property type="entry name" value="Synaptotagmin"/>
</dbReference>
<evidence type="ECO:0000256" key="8">
    <source>
        <dbReference type="ARBA" id="ARBA00022989"/>
    </source>
</evidence>
<keyword evidence="6" id="KW-0677">Repeat</keyword>
<evidence type="ECO:0000313" key="15">
    <source>
        <dbReference type="EMBL" id="KAF6731706.1"/>
    </source>
</evidence>
<evidence type="ECO:0000256" key="2">
    <source>
        <dbReference type="ARBA" id="ARBA00004349"/>
    </source>
</evidence>
<dbReference type="InterPro" id="IPR000008">
    <property type="entry name" value="C2_dom"/>
</dbReference>
<gene>
    <name evidence="15" type="ORF">FQA47_020653</name>
</gene>
<dbReference type="PROSITE" id="PS50004">
    <property type="entry name" value="C2"/>
    <property type="match status" value="2"/>
</dbReference>
<dbReference type="GO" id="GO:0001786">
    <property type="term" value="F:phosphatidylserine binding"/>
    <property type="evidence" value="ECO:0007669"/>
    <property type="project" value="TreeGrafter"/>
</dbReference>
<dbReference type="AlphaFoldDB" id="A0A834FEH4"/>
<feature type="domain" description="C2" evidence="14">
    <location>
        <begin position="154"/>
        <end position="273"/>
    </location>
</feature>
<evidence type="ECO:0000256" key="7">
    <source>
        <dbReference type="ARBA" id="ARBA00022837"/>
    </source>
</evidence>
<reference evidence="15" key="1">
    <citation type="journal article" name="BMC Genomics">
        <title>Long-read sequencing and de novo genome assembly of marine medaka (Oryzias melastigma).</title>
        <authorList>
            <person name="Liang P."/>
            <person name="Saqib H.S.A."/>
            <person name="Ni X."/>
            <person name="Shen Y."/>
        </authorList>
    </citation>
    <scope>NUCLEOTIDE SEQUENCE</scope>
    <source>
        <strain evidence="15">Bigg-433</strain>
    </source>
</reference>
<keyword evidence="10 12" id="KW-0472">Membrane</keyword>
<feature type="transmembrane region" description="Helical" evidence="12">
    <location>
        <begin position="71"/>
        <end position="92"/>
    </location>
</feature>
<comment type="cofactor">
    <cofactor evidence="12">
        <name>Ca(2+)</name>
        <dbReference type="ChEBI" id="CHEBI:29108"/>
    </cofactor>
    <text evidence="12">Binds 3 Ca(2+) ions per subunit. The ions are bound to the C2 domains.</text>
</comment>
<comment type="function">
    <text evidence="12">May have a regulatory role in the membrane interactions during trafficking of synaptic vesicles at the active zone of the synapse. It binds acidic phospholipids with a specificity that requires the presence of both an acidic head group and a diacyl backbone.</text>
</comment>
<dbReference type="Gene3D" id="2.60.40.150">
    <property type="entry name" value="C2 domain"/>
    <property type="match status" value="2"/>
</dbReference>
<dbReference type="PRINTS" id="PR00399">
    <property type="entry name" value="SYNAPTOTAGMN"/>
</dbReference>
<evidence type="ECO:0000256" key="13">
    <source>
        <dbReference type="SAM" id="MobiDB-lite"/>
    </source>
</evidence>
<organism evidence="15 16">
    <name type="scientific">Oryzias melastigma</name>
    <name type="common">Marine medaka</name>
    <dbReference type="NCBI Taxonomy" id="30732"/>
    <lineage>
        <taxon>Eukaryota</taxon>
        <taxon>Metazoa</taxon>
        <taxon>Chordata</taxon>
        <taxon>Craniata</taxon>
        <taxon>Vertebrata</taxon>
        <taxon>Euteleostomi</taxon>
        <taxon>Actinopterygii</taxon>
        <taxon>Neopterygii</taxon>
        <taxon>Teleostei</taxon>
        <taxon>Neoteleostei</taxon>
        <taxon>Acanthomorphata</taxon>
        <taxon>Ovalentaria</taxon>
        <taxon>Atherinomorphae</taxon>
        <taxon>Beloniformes</taxon>
        <taxon>Adrianichthyidae</taxon>
        <taxon>Oryziinae</taxon>
        <taxon>Oryzias</taxon>
    </lineage>
</organism>
<dbReference type="GO" id="GO:0048488">
    <property type="term" value="P:synaptic vesicle endocytosis"/>
    <property type="evidence" value="ECO:0007669"/>
    <property type="project" value="TreeGrafter"/>
</dbReference>